<evidence type="ECO:0000256" key="4">
    <source>
        <dbReference type="ARBA" id="ARBA00023136"/>
    </source>
</evidence>
<feature type="domain" description="ABC transmembrane type-1" evidence="6">
    <location>
        <begin position="24"/>
        <end position="306"/>
    </location>
</feature>
<feature type="transmembrane region" description="Helical" evidence="5">
    <location>
        <begin position="250"/>
        <end position="271"/>
    </location>
</feature>
<protein>
    <submittedName>
        <fullName evidence="7">ABC transporter ATP-binding protein</fullName>
    </submittedName>
</protein>
<reference evidence="7" key="1">
    <citation type="journal article" date="2020" name="mSystems">
        <title>Genome- and Community-Level Interaction Insights into Carbon Utilization and Element Cycling Functions of Hydrothermarchaeota in Hydrothermal Sediment.</title>
        <authorList>
            <person name="Zhou Z."/>
            <person name="Liu Y."/>
            <person name="Xu W."/>
            <person name="Pan J."/>
            <person name="Luo Z.H."/>
            <person name="Li M."/>
        </authorList>
    </citation>
    <scope>NUCLEOTIDE SEQUENCE [LARGE SCALE GENOMIC DNA]</scope>
    <source>
        <strain evidence="7">HyVt-513</strain>
    </source>
</reference>
<dbReference type="InterPro" id="IPR011527">
    <property type="entry name" value="ABC1_TM_dom"/>
</dbReference>
<evidence type="ECO:0000259" key="6">
    <source>
        <dbReference type="PROSITE" id="PS50929"/>
    </source>
</evidence>
<feature type="non-terminal residue" evidence="7">
    <location>
        <position position="307"/>
    </location>
</feature>
<comment type="subcellular location">
    <subcellularLocation>
        <location evidence="1">Cell membrane</location>
        <topology evidence="1">Multi-pass membrane protein</topology>
    </subcellularLocation>
</comment>
<name>A0A7V2SLX9_9BACT</name>
<dbReference type="SUPFAM" id="SSF90123">
    <property type="entry name" value="ABC transporter transmembrane region"/>
    <property type="match status" value="1"/>
</dbReference>
<keyword evidence="7" id="KW-0547">Nucleotide-binding</keyword>
<dbReference type="GO" id="GO:0015421">
    <property type="term" value="F:ABC-type oligopeptide transporter activity"/>
    <property type="evidence" value="ECO:0007669"/>
    <property type="project" value="TreeGrafter"/>
</dbReference>
<feature type="transmembrane region" description="Helical" evidence="5">
    <location>
        <begin position="277"/>
        <end position="294"/>
    </location>
</feature>
<dbReference type="PROSITE" id="PS50929">
    <property type="entry name" value="ABC_TM1F"/>
    <property type="match status" value="1"/>
</dbReference>
<evidence type="ECO:0000256" key="5">
    <source>
        <dbReference type="SAM" id="Phobius"/>
    </source>
</evidence>
<keyword evidence="2 5" id="KW-0812">Transmembrane</keyword>
<keyword evidence="3 5" id="KW-1133">Transmembrane helix</keyword>
<dbReference type="InterPro" id="IPR036640">
    <property type="entry name" value="ABC1_TM_sf"/>
</dbReference>
<keyword evidence="4 5" id="KW-0472">Membrane</keyword>
<keyword evidence="7" id="KW-0067">ATP-binding</keyword>
<dbReference type="Pfam" id="PF00664">
    <property type="entry name" value="ABC_membrane"/>
    <property type="match status" value="1"/>
</dbReference>
<feature type="transmembrane region" description="Helical" evidence="5">
    <location>
        <begin position="142"/>
        <end position="158"/>
    </location>
</feature>
<dbReference type="GO" id="GO:0005886">
    <property type="term" value="C:plasma membrane"/>
    <property type="evidence" value="ECO:0007669"/>
    <property type="project" value="UniProtKB-SubCell"/>
</dbReference>
<dbReference type="Proteomes" id="UP000885722">
    <property type="component" value="Unassembled WGS sequence"/>
</dbReference>
<evidence type="ECO:0000256" key="2">
    <source>
        <dbReference type="ARBA" id="ARBA00022692"/>
    </source>
</evidence>
<feature type="transmembrane region" description="Helical" evidence="5">
    <location>
        <begin position="20"/>
        <end position="44"/>
    </location>
</feature>
<dbReference type="AlphaFoldDB" id="A0A7V2SLX9"/>
<dbReference type="CDD" id="cd18552">
    <property type="entry name" value="ABC_6TM_MsbA_like"/>
    <property type="match status" value="1"/>
</dbReference>
<organism evidence="7">
    <name type="scientific">Nitratifractor salsuginis</name>
    <dbReference type="NCBI Taxonomy" id="269261"/>
    <lineage>
        <taxon>Bacteria</taxon>
        <taxon>Pseudomonadati</taxon>
        <taxon>Campylobacterota</taxon>
        <taxon>Epsilonproteobacteria</taxon>
        <taxon>Campylobacterales</taxon>
        <taxon>Sulfurovaceae</taxon>
        <taxon>Nitratifractor</taxon>
    </lineage>
</organism>
<dbReference type="EMBL" id="DRNO01000251">
    <property type="protein sequence ID" value="HFC03961.1"/>
    <property type="molecule type" value="Genomic_DNA"/>
</dbReference>
<evidence type="ECO:0000256" key="1">
    <source>
        <dbReference type="ARBA" id="ARBA00004651"/>
    </source>
</evidence>
<sequence length="307" mass="34704">MKDLKVVFRRLVLPYWKDYIPYFALAIFGTVLSAAGASASAYLVKPVLDKIFIAKDVQALHLLPYAIILVYAMKGVGKYIQVYYSALIGQDIIRRVRNRMLETLLSLDLSFFHRFRSGELISRNINDVGQIRSIVSTLLPELARQVLISLGLLGVVIYQSPKLAFIALVGMPLVVLPLRIIAKKLKKLSHRSQEKTSDITSRLTEIFNNIEVIKARNAEQYEHEKFARENMEYFRLNMKTVKTSQLTDPLMETIGAAGAALVIIVGGHQVINDQMTVGSFFSFLTALFMLYTPIKRITSIYNQLQNA</sequence>
<comment type="caution">
    <text evidence="7">The sequence shown here is derived from an EMBL/GenBank/DDBJ whole genome shotgun (WGS) entry which is preliminary data.</text>
</comment>
<dbReference type="PANTHER" id="PTHR43394">
    <property type="entry name" value="ATP-DEPENDENT PERMEASE MDL1, MITOCHONDRIAL"/>
    <property type="match status" value="1"/>
</dbReference>
<feature type="transmembrane region" description="Helical" evidence="5">
    <location>
        <begin position="164"/>
        <end position="182"/>
    </location>
</feature>
<dbReference type="GO" id="GO:0005524">
    <property type="term" value="F:ATP binding"/>
    <property type="evidence" value="ECO:0007669"/>
    <property type="project" value="UniProtKB-KW"/>
</dbReference>
<evidence type="ECO:0000256" key="3">
    <source>
        <dbReference type="ARBA" id="ARBA00022989"/>
    </source>
</evidence>
<gene>
    <name evidence="7" type="ORF">ENJ74_03720</name>
</gene>
<evidence type="ECO:0000313" key="7">
    <source>
        <dbReference type="EMBL" id="HFC03961.1"/>
    </source>
</evidence>
<dbReference type="Gene3D" id="1.20.1560.10">
    <property type="entry name" value="ABC transporter type 1, transmembrane domain"/>
    <property type="match status" value="1"/>
</dbReference>
<dbReference type="InterPro" id="IPR039421">
    <property type="entry name" value="Type_1_exporter"/>
</dbReference>
<dbReference type="PANTHER" id="PTHR43394:SF1">
    <property type="entry name" value="ATP-BINDING CASSETTE SUB-FAMILY B MEMBER 10, MITOCHONDRIAL"/>
    <property type="match status" value="1"/>
</dbReference>
<proteinExistence type="predicted"/>
<accession>A0A7V2SLX9</accession>